<dbReference type="Proteomes" id="UP001317963">
    <property type="component" value="Chromosome"/>
</dbReference>
<dbReference type="EMBL" id="CP036501">
    <property type="protein sequence ID" value="UZP73291.1"/>
    <property type="molecule type" value="Genomic_DNA"/>
</dbReference>
<evidence type="ECO:0000313" key="4">
    <source>
        <dbReference type="Proteomes" id="UP001317963"/>
    </source>
</evidence>
<gene>
    <name evidence="3" type="ORF">E0F26_00430</name>
</gene>
<dbReference type="Gene3D" id="3.10.129.10">
    <property type="entry name" value="Hotdog Thioesterase"/>
    <property type="match status" value="1"/>
</dbReference>
<organism evidence="3 4">
    <name type="scientific">Candidatus Paraluminiphilus aquimaris</name>
    <dbReference type="NCBI Taxonomy" id="2518994"/>
    <lineage>
        <taxon>Bacteria</taxon>
        <taxon>Pseudomonadati</taxon>
        <taxon>Pseudomonadota</taxon>
        <taxon>Gammaproteobacteria</taxon>
        <taxon>Cellvibrionales</taxon>
        <taxon>Halieaceae</taxon>
        <taxon>Candidatus Paraluminiphilus</taxon>
    </lineage>
</organism>
<comment type="similarity">
    <text evidence="1">Belongs to the 4-hydroxybenzoyl-CoA thioesterase family.</text>
</comment>
<evidence type="ECO:0000256" key="2">
    <source>
        <dbReference type="ARBA" id="ARBA00022801"/>
    </source>
</evidence>
<reference evidence="3 4" key="1">
    <citation type="submission" date="2019-02" db="EMBL/GenBank/DDBJ databases">
        <title>Halieaceae_genomes.</title>
        <authorList>
            <person name="Li S.-H."/>
        </authorList>
    </citation>
    <scope>NUCLEOTIDE SEQUENCE [LARGE SCALE GENOMIC DNA]</scope>
    <source>
        <strain evidence="3 4">JH123</strain>
    </source>
</reference>
<dbReference type="SUPFAM" id="SSF54637">
    <property type="entry name" value="Thioesterase/thiol ester dehydrase-isomerase"/>
    <property type="match status" value="1"/>
</dbReference>
<dbReference type="InterPro" id="IPR029069">
    <property type="entry name" value="HotDog_dom_sf"/>
</dbReference>
<dbReference type="CDD" id="cd00586">
    <property type="entry name" value="4HBT"/>
    <property type="match status" value="1"/>
</dbReference>
<accession>A0ABY6Q4V3</accession>
<evidence type="ECO:0000256" key="1">
    <source>
        <dbReference type="ARBA" id="ARBA00005953"/>
    </source>
</evidence>
<evidence type="ECO:0000313" key="3">
    <source>
        <dbReference type="EMBL" id="UZP73291.1"/>
    </source>
</evidence>
<dbReference type="PANTHER" id="PTHR31793">
    <property type="entry name" value="4-HYDROXYBENZOYL-COA THIOESTERASE FAMILY MEMBER"/>
    <property type="match status" value="1"/>
</dbReference>
<dbReference type="Pfam" id="PF13279">
    <property type="entry name" value="4HBT_2"/>
    <property type="match status" value="1"/>
</dbReference>
<protein>
    <submittedName>
        <fullName evidence="3">Acyl-CoA thioesterase</fullName>
    </submittedName>
</protein>
<keyword evidence="4" id="KW-1185">Reference proteome</keyword>
<proteinExistence type="inferred from homology"/>
<dbReference type="InterPro" id="IPR050563">
    <property type="entry name" value="4-hydroxybenzoyl-CoA_TE"/>
</dbReference>
<dbReference type="RefSeq" id="WP_279242069.1">
    <property type="nucleotide sequence ID" value="NZ_CP036501.1"/>
</dbReference>
<keyword evidence="2" id="KW-0378">Hydrolase</keyword>
<sequence length="144" mass="15981">MSERATPAPRDGFAIFYPLNTRWADNDIYGHINNVAYYAFFDSVVNRFLIEEGGMRPGHDNVVGYVVNSSADYFSPLTYPQELELGLRVARLGEKSVTWEIGVFGQGAELSSVTGQFTHAFVDRELNKSASIPVAIRRAISMLG</sequence>
<name>A0ABY6Q4V3_9GAMM</name>
<dbReference type="PANTHER" id="PTHR31793:SF27">
    <property type="entry name" value="NOVEL THIOESTERASE SUPERFAMILY DOMAIN AND SAPOSIN A-TYPE DOMAIN CONTAINING PROTEIN (0610012H03RIK)"/>
    <property type="match status" value="1"/>
</dbReference>